<dbReference type="Proteomes" id="UP001231362">
    <property type="component" value="Unassembled WGS sequence"/>
</dbReference>
<comment type="caution">
    <text evidence="5">The sequence shown here is derived from an EMBL/GenBank/DDBJ whole genome shotgun (WGS) entry which is preliminary data.</text>
</comment>
<evidence type="ECO:0000256" key="1">
    <source>
        <dbReference type="ARBA" id="ARBA00023015"/>
    </source>
</evidence>
<keyword evidence="3" id="KW-0804">Transcription</keyword>
<keyword evidence="1" id="KW-0805">Transcription regulation</keyword>
<dbReference type="SMART" id="SM00347">
    <property type="entry name" value="HTH_MARR"/>
    <property type="match status" value="1"/>
</dbReference>
<accession>A0ABT9V6X9</accession>
<evidence type="ECO:0000313" key="5">
    <source>
        <dbReference type="EMBL" id="MDQ0156714.1"/>
    </source>
</evidence>
<evidence type="ECO:0000256" key="3">
    <source>
        <dbReference type="ARBA" id="ARBA00023163"/>
    </source>
</evidence>
<dbReference type="PANTHER" id="PTHR42756">
    <property type="entry name" value="TRANSCRIPTIONAL REGULATOR, MARR"/>
    <property type="match status" value="1"/>
</dbReference>
<dbReference type="GO" id="GO:0003677">
    <property type="term" value="F:DNA binding"/>
    <property type="evidence" value="ECO:0007669"/>
    <property type="project" value="UniProtKB-KW"/>
</dbReference>
<dbReference type="Pfam" id="PF12802">
    <property type="entry name" value="MarR_2"/>
    <property type="match status" value="1"/>
</dbReference>
<dbReference type="RefSeq" id="WP_307151213.1">
    <property type="nucleotide sequence ID" value="NZ_JAUSTU010000014.1"/>
</dbReference>
<proteinExistence type="predicted"/>
<sequence>MQYFFQRYIRLYRSIISKLNEILGEHELSFSLWEVLHYVKNNGPSPLVEIADYYHVEKPSITRRVQRLKGQMLVEVVSSSDGREKMIQLSDLGQEVYTVCRRKIDEFEDVVLKDIQDVEKKMLLQILPKIQENILNEEVEWE</sequence>
<name>A0ABT9V6X9_9BACL</name>
<dbReference type="PROSITE" id="PS50995">
    <property type="entry name" value="HTH_MARR_2"/>
    <property type="match status" value="1"/>
</dbReference>
<evidence type="ECO:0000256" key="2">
    <source>
        <dbReference type="ARBA" id="ARBA00023125"/>
    </source>
</evidence>
<feature type="domain" description="HTH marR-type" evidence="4">
    <location>
        <begin position="1"/>
        <end position="132"/>
    </location>
</feature>
<dbReference type="InterPro" id="IPR000835">
    <property type="entry name" value="HTH_MarR-typ"/>
</dbReference>
<reference evidence="5 6" key="1">
    <citation type="submission" date="2023-07" db="EMBL/GenBank/DDBJ databases">
        <title>Genomic Encyclopedia of Type Strains, Phase IV (KMG-IV): sequencing the most valuable type-strain genomes for metagenomic binning, comparative biology and taxonomic classification.</title>
        <authorList>
            <person name="Goeker M."/>
        </authorList>
    </citation>
    <scope>NUCLEOTIDE SEQUENCE [LARGE SCALE GENOMIC DNA]</scope>
    <source>
        <strain evidence="5 6">DSM 23948</strain>
    </source>
</reference>
<dbReference type="EMBL" id="JAUSTU010000014">
    <property type="protein sequence ID" value="MDQ0156714.1"/>
    <property type="molecule type" value="Genomic_DNA"/>
</dbReference>
<organism evidence="5 6">
    <name type="scientific">Anoxybacillus andreesenii</name>
    <dbReference type="NCBI Taxonomy" id="1325932"/>
    <lineage>
        <taxon>Bacteria</taxon>
        <taxon>Bacillati</taxon>
        <taxon>Bacillota</taxon>
        <taxon>Bacilli</taxon>
        <taxon>Bacillales</taxon>
        <taxon>Anoxybacillaceae</taxon>
        <taxon>Anoxybacillus</taxon>
    </lineage>
</organism>
<dbReference type="Gene3D" id="1.10.10.10">
    <property type="entry name" value="Winged helix-like DNA-binding domain superfamily/Winged helix DNA-binding domain"/>
    <property type="match status" value="1"/>
</dbReference>
<dbReference type="PANTHER" id="PTHR42756:SF1">
    <property type="entry name" value="TRANSCRIPTIONAL REPRESSOR OF EMRAB OPERON"/>
    <property type="match status" value="1"/>
</dbReference>
<evidence type="ECO:0000259" key="4">
    <source>
        <dbReference type="PROSITE" id="PS50995"/>
    </source>
</evidence>
<dbReference type="SUPFAM" id="SSF46785">
    <property type="entry name" value="Winged helix' DNA-binding domain"/>
    <property type="match status" value="1"/>
</dbReference>
<keyword evidence="6" id="KW-1185">Reference proteome</keyword>
<evidence type="ECO:0000313" key="6">
    <source>
        <dbReference type="Proteomes" id="UP001231362"/>
    </source>
</evidence>
<dbReference type="InterPro" id="IPR036390">
    <property type="entry name" value="WH_DNA-bd_sf"/>
</dbReference>
<dbReference type="InterPro" id="IPR036388">
    <property type="entry name" value="WH-like_DNA-bd_sf"/>
</dbReference>
<protein>
    <submittedName>
        <fullName evidence="5">DNA-binding MarR family transcriptional regulator</fullName>
    </submittedName>
</protein>
<keyword evidence="2 5" id="KW-0238">DNA-binding</keyword>
<gene>
    <name evidence="5" type="ORF">J2S07_003035</name>
</gene>